<reference evidence="1 2" key="1">
    <citation type="submission" date="2014-07" db="EMBL/GenBank/DDBJ databases">
        <title>Methanogenic archaea and the global carbon cycle.</title>
        <authorList>
            <person name="Henriksen J.R."/>
            <person name="Luke J."/>
            <person name="Reinhart S."/>
            <person name="Benedict M.N."/>
            <person name="Youngblut N.D."/>
            <person name="Metcalf M.E."/>
            <person name="Whitaker R.J."/>
            <person name="Metcalf W.W."/>
        </authorList>
    </citation>
    <scope>NUCLEOTIDE SEQUENCE [LARGE SCALE GENOMIC DNA]</scope>
    <source>
        <strain evidence="1 2">MM1</strain>
    </source>
</reference>
<dbReference type="GO" id="GO:0005975">
    <property type="term" value="P:carbohydrate metabolic process"/>
    <property type="evidence" value="ECO:0007669"/>
    <property type="project" value="InterPro"/>
</dbReference>
<gene>
    <name evidence="1" type="ORF">MCMEM_0235</name>
</gene>
<dbReference type="HOGENOM" id="CLU_070520_0_0_2"/>
<dbReference type="OrthoDB" id="301436at2157"/>
<organism evidence="1 2">
    <name type="scientific">Methanococcoides methylutens MM1</name>
    <dbReference type="NCBI Taxonomy" id="1434104"/>
    <lineage>
        <taxon>Archaea</taxon>
        <taxon>Methanobacteriati</taxon>
        <taxon>Methanobacteriota</taxon>
        <taxon>Stenosarchaea group</taxon>
        <taxon>Methanomicrobia</taxon>
        <taxon>Methanosarcinales</taxon>
        <taxon>Methanosarcinaceae</taxon>
        <taxon>Methanococcoides</taxon>
    </lineage>
</organism>
<dbReference type="InterPro" id="IPR011330">
    <property type="entry name" value="Glyco_hydro/deAcase_b/a-brl"/>
</dbReference>
<dbReference type="GeneID" id="24892710"/>
<sequence>MLDLKNRDFTIFKFRDLCEAIADTYPTVTVADYIEDKCPEKFVLMRHDVDRMPGHALETAKIEYELGIKSTYYFRSIKGVFKPDVIENISDMGHEIGYHYETLSETNGDFQKSIELFQSHLDAFRDICEVKTICMHGRPLSKYDNRDLWKTYDFKKYGIIGEAYLSAGKDLHYFTDTGRRWDNRNSIRDFLPGSSESTHVDTTDNLIKLIKTADFNNFYILSHPERWSLNIFDWGVYYGLDIVVNLGKKVLGVMRQ</sequence>
<protein>
    <submittedName>
        <fullName evidence="1">Polysaccharide deacetylase</fullName>
    </submittedName>
</protein>
<dbReference type="STRING" id="1434104.MCMEM_0235"/>
<dbReference type="Proteomes" id="UP000033048">
    <property type="component" value="Chromosome"/>
</dbReference>
<dbReference type="SUPFAM" id="SSF88713">
    <property type="entry name" value="Glycoside hydrolase/deacetylase"/>
    <property type="match status" value="1"/>
</dbReference>
<evidence type="ECO:0000313" key="1">
    <source>
        <dbReference type="EMBL" id="AKB84288.1"/>
    </source>
</evidence>
<dbReference type="EMBL" id="CP009518">
    <property type="protein sequence ID" value="AKB84288.1"/>
    <property type="molecule type" value="Genomic_DNA"/>
</dbReference>
<name>A0A0E3SQF1_METMT</name>
<accession>A0A0E3SQF1</accession>
<evidence type="ECO:0000313" key="2">
    <source>
        <dbReference type="Proteomes" id="UP000033048"/>
    </source>
</evidence>
<keyword evidence="2" id="KW-1185">Reference proteome</keyword>
<dbReference type="AlphaFoldDB" id="A0A0E3SQF1"/>
<dbReference type="PATRIC" id="fig|1434104.5.peg.247"/>
<dbReference type="KEGG" id="mmet:MCMEM_0235"/>
<proteinExistence type="predicted"/>
<dbReference type="RefSeq" id="WP_048204514.1">
    <property type="nucleotide sequence ID" value="NZ_CP009518.1"/>
</dbReference>